<keyword evidence="1" id="KW-0812">Transmembrane</keyword>
<dbReference type="Pfam" id="PF05309">
    <property type="entry name" value="TraE"/>
    <property type="match status" value="1"/>
</dbReference>
<protein>
    <recommendedName>
        <fullName evidence="4">Type IV conjugative transfer system protein TraE</fullName>
    </recommendedName>
</protein>
<comment type="caution">
    <text evidence="2">The sequence shown here is derived from an EMBL/GenBank/DDBJ whole genome shotgun (WGS) entry which is preliminary data.</text>
</comment>
<keyword evidence="1" id="KW-1133">Transmembrane helix</keyword>
<evidence type="ECO:0000256" key="1">
    <source>
        <dbReference type="SAM" id="Phobius"/>
    </source>
</evidence>
<dbReference type="RefSeq" id="WP_225677294.1">
    <property type="nucleotide sequence ID" value="NZ_JAEDAH010000105.1"/>
</dbReference>
<name>A0ABS7ZUG3_9GAMM</name>
<dbReference type="Proteomes" id="UP000714380">
    <property type="component" value="Unassembled WGS sequence"/>
</dbReference>
<dbReference type="EMBL" id="JAEDAH010000105">
    <property type="protein sequence ID" value="MCA6065398.1"/>
    <property type="molecule type" value="Genomic_DNA"/>
</dbReference>
<organism evidence="2 3">
    <name type="scientific">Thalassolituus marinus</name>
    <dbReference type="NCBI Taxonomy" id="671053"/>
    <lineage>
        <taxon>Bacteria</taxon>
        <taxon>Pseudomonadati</taxon>
        <taxon>Pseudomonadota</taxon>
        <taxon>Gammaproteobacteria</taxon>
        <taxon>Oceanospirillales</taxon>
        <taxon>Oceanospirillaceae</taxon>
        <taxon>Thalassolituus</taxon>
    </lineage>
</organism>
<keyword evidence="3" id="KW-1185">Reference proteome</keyword>
<evidence type="ECO:0000313" key="2">
    <source>
        <dbReference type="EMBL" id="MCA6065398.1"/>
    </source>
</evidence>
<dbReference type="InterPro" id="IPR007973">
    <property type="entry name" value="Pilus_assembly_TraE"/>
</dbReference>
<proteinExistence type="predicted"/>
<evidence type="ECO:0000313" key="3">
    <source>
        <dbReference type="Proteomes" id="UP000714380"/>
    </source>
</evidence>
<accession>A0ABS7ZUG3</accession>
<feature type="transmembrane region" description="Helical" evidence="1">
    <location>
        <begin position="20"/>
        <end position="38"/>
    </location>
</feature>
<evidence type="ECO:0008006" key="4">
    <source>
        <dbReference type="Google" id="ProtNLM"/>
    </source>
</evidence>
<gene>
    <name evidence="2" type="ORF">I9W95_17510</name>
</gene>
<reference evidence="2 3" key="1">
    <citation type="submission" date="2020-12" db="EMBL/GenBank/DDBJ databases">
        <title>Novel Thalassolituus-related marine hydrocarbonoclastic bacteria mediated algae-derived hydrocarbons mineralization in twilight zone of the northern South China Sea.</title>
        <authorList>
            <person name="Dong C."/>
        </authorList>
    </citation>
    <scope>NUCLEOTIDE SEQUENCE [LARGE SCALE GENOMIC DNA]</scope>
    <source>
        <strain evidence="2 3">IMCC1826</strain>
    </source>
</reference>
<sequence length="190" mass="21850">MDVSKFREVSDQLAGRLSVSLITIALLSLVIVLQQFFINSRSEIVIERPMFQDDREIKYVRDQLTESVAVVWAYNAVMIFGNVSPENYKFVRATAYSMLGSDVSARLKIAHDRQVLKMNEQKISITFIPEDAQFDEKTGVVTITGIRLIRSLAKDEKESKPQRDKYQYQVTIALMGFRPYVDDWKEGTLE</sequence>
<keyword evidence="1" id="KW-0472">Membrane</keyword>